<reference evidence="2" key="1">
    <citation type="journal article" date="2022" name="Plant J.">
        <title>Strategies of tolerance reflected in two North American maple genomes.</title>
        <authorList>
            <person name="McEvoy S.L."/>
            <person name="Sezen U.U."/>
            <person name="Trouern-Trend A."/>
            <person name="McMahon S.M."/>
            <person name="Schaberg P.G."/>
            <person name="Yang J."/>
            <person name="Wegrzyn J.L."/>
            <person name="Swenson N.G."/>
        </authorList>
    </citation>
    <scope>NUCLEOTIDE SEQUENCE</scope>
    <source>
        <strain evidence="2">NS2018</strain>
    </source>
</reference>
<accession>A0AA39SQR2</accession>
<feature type="compositionally biased region" description="Basic residues" evidence="1">
    <location>
        <begin position="285"/>
        <end position="295"/>
    </location>
</feature>
<evidence type="ECO:0000313" key="3">
    <source>
        <dbReference type="Proteomes" id="UP001168877"/>
    </source>
</evidence>
<dbReference type="PANTHER" id="PTHR35477:SF1">
    <property type="entry name" value="OS06G0728500 PROTEIN"/>
    <property type="match status" value="1"/>
</dbReference>
<feature type="region of interest" description="Disordered" evidence="1">
    <location>
        <begin position="171"/>
        <end position="202"/>
    </location>
</feature>
<feature type="region of interest" description="Disordered" evidence="1">
    <location>
        <begin position="256"/>
        <end position="334"/>
    </location>
</feature>
<feature type="compositionally biased region" description="Polar residues" evidence="1">
    <location>
        <begin position="173"/>
        <end position="187"/>
    </location>
</feature>
<feature type="region of interest" description="Disordered" evidence="1">
    <location>
        <begin position="27"/>
        <end position="61"/>
    </location>
</feature>
<keyword evidence="3" id="KW-1185">Reference proteome</keyword>
<name>A0AA39SQR2_ACESA</name>
<proteinExistence type="predicted"/>
<dbReference type="EMBL" id="JAUESC010000002">
    <property type="protein sequence ID" value="KAK0603211.1"/>
    <property type="molecule type" value="Genomic_DNA"/>
</dbReference>
<sequence length="374" mass="40647">MEANICDINHIDADVLLPPRKRLLAGYKKQSSDANGNYDGGSHQPMDASSSSPPSSSSSEFARLNNLLNSSNLSNEEIAKLAKSAATAASKAAQEARAAAEEKAAIATKAITAVKNALALVDSFNEEPASKEKSPRKNKLKKHVPVQLLYKKPQTAEDSNTDEELARRLHRAMNSSPRITKNVSSSEAKGHKQKKPKSLSVSEKIRVPNGGIVFGGNPACTSSGHAAIANVNSGNEDSIREVYAVKVDEKDSRYEKTRQLELENEEAEPSLLKEKNMEETSSYPGKRRGRLKLKKLPLSSCTSRDRENPKEEMITKATPLTDKNMGNPAAGSRRPLFALEPSDAVVVPVEATPTWKCQEFKAPACVKQNKVMQS</sequence>
<dbReference type="PANTHER" id="PTHR35477">
    <property type="entry name" value="OS06G0728500 PROTEIN"/>
    <property type="match status" value="1"/>
</dbReference>
<comment type="caution">
    <text evidence="2">The sequence shown here is derived from an EMBL/GenBank/DDBJ whole genome shotgun (WGS) entry which is preliminary data.</text>
</comment>
<dbReference type="Proteomes" id="UP001168877">
    <property type="component" value="Unassembled WGS sequence"/>
</dbReference>
<feature type="compositionally biased region" description="Basic and acidic residues" evidence="1">
    <location>
        <begin position="303"/>
        <end position="314"/>
    </location>
</feature>
<gene>
    <name evidence="2" type="ORF">LWI29_002532</name>
</gene>
<reference evidence="2" key="2">
    <citation type="submission" date="2023-06" db="EMBL/GenBank/DDBJ databases">
        <authorList>
            <person name="Swenson N.G."/>
            <person name="Wegrzyn J.L."/>
            <person name="Mcevoy S.L."/>
        </authorList>
    </citation>
    <scope>NUCLEOTIDE SEQUENCE</scope>
    <source>
        <strain evidence="2">NS2018</strain>
        <tissue evidence="2">Leaf</tissue>
    </source>
</reference>
<evidence type="ECO:0000313" key="2">
    <source>
        <dbReference type="EMBL" id="KAK0603211.1"/>
    </source>
</evidence>
<protein>
    <submittedName>
        <fullName evidence="2">Uncharacterized protein</fullName>
    </submittedName>
</protein>
<organism evidence="2 3">
    <name type="scientific">Acer saccharum</name>
    <name type="common">Sugar maple</name>
    <dbReference type="NCBI Taxonomy" id="4024"/>
    <lineage>
        <taxon>Eukaryota</taxon>
        <taxon>Viridiplantae</taxon>
        <taxon>Streptophyta</taxon>
        <taxon>Embryophyta</taxon>
        <taxon>Tracheophyta</taxon>
        <taxon>Spermatophyta</taxon>
        <taxon>Magnoliopsida</taxon>
        <taxon>eudicotyledons</taxon>
        <taxon>Gunneridae</taxon>
        <taxon>Pentapetalae</taxon>
        <taxon>rosids</taxon>
        <taxon>malvids</taxon>
        <taxon>Sapindales</taxon>
        <taxon>Sapindaceae</taxon>
        <taxon>Hippocastanoideae</taxon>
        <taxon>Acereae</taxon>
        <taxon>Acer</taxon>
    </lineage>
</organism>
<evidence type="ECO:0000256" key="1">
    <source>
        <dbReference type="SAM" id="MobiDB-lite"/>
    </source>
</evidence>
<dbReference type="AlphaFoldDB" id="A0AA39SQR2"/>
<feature type="compositionally biased region" description="Low complexity" evidence="1">
    <location>
        <begin position="49"/>
        <end position="61"/>
    </location>
</feature>